<protein>
    <submittedName>
        <fullName evidence="1">Uncharacterized protein</fullName>
    </submittedName>
</protein>
<evidence type="ECO:0000313" key="1">
    <source>
        <dbReference type="EMBL" id="KAH6925003.1"/>
    </source>
</evidence>
<reference evidence="1" key="1">
    <citation type="submission" date="2020-05" db="EMBL/GenBank/DDBJ databases">
        <title>Large-scale comparative analyses of tick genomes elucidate their genetic diversity and vector capacities.</title>
        <authorList>
            <person name="Jia N."/>
            <person name="Wang J."/>
            <person name="Shi W."/>
            <person name="Du L."/>
            <person name="Sun Y."/>
            <person name="Zhan W."/>
            <person name="Jiang J."/>
            <person name="Wang Q."/>
            <person name="Zhang B."/>
            <person name="Ji P."/>
            <person name="Sakyi L.B."/>
            <person name="Cui X."/>
            <person name="Yuan T."/>
            <person name="Jiang B."/>
            <person name="Yang W."/>
            <person name="Lam T.T.-Y."/>
            <person name="Chang Q."/>
            <person name="Ding S."/>
            <person name="Wang X."/>
            <person name="Zhu J."/>
            <person name="Ruan X."/>
            <person name="Zhao L."/>
            <person name="Wei J."/>
            <person name="Que T."/>
            <person name="Du C."/>
            <person name="Cheng J."/>
            <person name="Dai P."/>
            <person name="Han X."/>
            <person name="Huang E."/>
            <person name="Gao Y."/>
            <person name="Liu J."/>
            <person name="Shao H."/>
            <person name="Ye R."/>
            <person name="Li L."/>
            <person name="Wei W."/>
            <person name="Wang X."/>
            <person name="Wang C."/>
            <person name="Yang T."/>
            <person name="Huo Q."/>
            <person name="Li W."/>
            <person name="Guo W."/>
            <person name="Chen H."/>
            <person name="Zhou L."/>
            <person name="Ni X."/>
            <person name="Tian J."/>
            <person name="Zhou Y."/>
            <person name="Sheng Y."/>
            <person name="Liu T."/>
            <person name="Pan Y."/>
            <person name="Xia L."/>
            <person name="Li J."/>
            <person name="Zhao F."/>
            <person name="Cao W."/>
        </authorList>
    </citation>
    <scope>NUCLEOTIDE SEQUENCE</scope>
    <source>
        <strain evidence="1">Hyas-2018</strain>
    </source>
</reference>
<evidence type="ECO:0000313" key="2">
    <source>
        <dbReference type="Proteomes" id="UP000821845"/>
    </source>
</evidence>
<organism evidence="1 2">
    <name type="scientific">Hyalomma asiaticum</name>
    <name type="common">Tick</name>
    <dbReference type="NCBI Taxonomy" id="266040"/>
    <lineage>
        <taxon>Eukaryota</taxon>
        <taxon>Metazoa</taxon>
        <taxon>Ecdysozoa</taxon>
        <taxon>Arthropoda</taxon>
        <taxon>Chelicerata</taxon>
        <taxon>Arachnida</taxon>
        <taxon>Acari</taxon>
        <taxon>Parasitiformes</taxon>
        <taxon>Ixodida</taxon>
        <taxon>Ixodoidea</taxon>
        <taxon>Ixodidae</taxon>
        <taxon>Hyalomminae</taxon>
        <taxon>Hyalomma</taxon>
    </lineage>
</organism>
<dbReference type="Proteomes" id="UP000821845">
    <property type="component" value="Chromosome 8"/>
</dbReference>
<keyword evidence="2" id="KW-1185">Reference proteome</keyword>
<sequence>MSGQPQRSHRPIDRPFWQQKLPAWSPVLNARNAALPFLLAGFIFVPVGVAVFLTTSRLQEYQFDYTECRQVNTNKTCASVIAKEPSKSCVCYEIITLPEDFRQTVNVYYGLTSYYQNFRFYVQSRDEKQLLGFPHSARYACKPFDVDPKTGYTIFPCGAIANSLFNDTFKLRYRTGSNYRDVELSTDNISWPSDRERKFRNPISRNLSGTVKPPNWPLPVDQLPGGLQNEAFMVWMRTAALPSLRKMYGRIVSTGEFNRVMPRGEYYLEIHYRYPVTVFGGTKRLILSNASWMGSRNPFIAIAYVCVGCLCVALGLAFIAIDRRFGSIKFPMPEISDFYHHRHVWRARKPSLMPLPLTRSASKAGRPPSKTSVR</sequence>
<proteinExistence type="predicted"/>
<gene>
    <name evidence="1" type="ORF">HPB50_027155</name>
</gene>
<comment type="caution">
    <text evidence="1">The sequence shown here is derived from an EMBL/GenBank/DDBJ whole genome shotgun (WGS) entry which is preliminary data.</text>
</comment>
<accession>A0ACB7RQV0</accession>
<name>A0ACB7RQV0_HYAAI</name>
<dbReference type="EMBL" id="CM023488">
    <property type="protein sequence ID" value="KAH6925003.1"/>
    <property type="molecule type" value="Genomic_DNA"/>
</dbReference>